<dbReference type="Gene3D" id="3.40.50.2000">
    <property type="entry name" value="Glycogen Phosphorylase B"/>
    <property type="match status" value="2"/>
</dbReference>
<dbReference type="Pfam" id="PF00201">
    <property type="entry name" value="UDPGT"/>
    <property type="match status" value="1"/>
</dbReference>
<dbReference type="EMBL" id="KZ305019">
    <property type="protein sequence ID" value="PIA63029.1"/>
    <property type="molecule type" value="Genomic_DNA"/>
</dbReference>
<dbReference type="FunFam" id="3.40.50.2000:FF:000061">
    <property type="entry name" value="UDP-glycosyltransferase 83A1"/>
    <property type="match status" value="1"/>
</dbReference>
<dbReference type="OrthoDB" id="5835829at2759"/>
<dbReference type="SUPFAM" id="SSF53756">
    <property type="entry name" value="UDP-Glycosyltransferase/glycogen phosphorylase"/>
    <property type="match status" value="1"/>
</dbReference>
<keyword evidence="1" id="KW-0808">Transferase</keyword>
<dbReference type="CDD" id="cd03784">
    <property type="entry name" value="GT1_Gtf-like"/>
    <property type="match status" value="1"/>
</dbReference>
<reference evidence="2 3" key="1">
    <citation type="submission" date="2017-09" db="EMBL/GenBank/DDBJ databases">
        <title>WGS assembly of Aquilegia coerulea Goldsmith.</title>
        <authorList>
            <person name="Hodges S."/>
            <person name="Kramer E."/>
            <person name="Nordborg M."/>
            <person name="Tomkins J."/>
            <person name="Borevitz J."/>
            <person name="Derieg N."/>
            <person name="Yan J."/>
            <person name="Mihaltcheva S."/>
            <person name="Hayes R.D."/>
            <person name="Rokhsar D."/>
        </authorList>
    </citation>
    <scope>NUCLEOTIDE SEQUENCE [LARGE SCALE GENOMIC DNA]</scope>
    <source>
        <strain evidence="3">cv. Goldsmith</strain>
    </source>
</reference>
<dbReference type="InterPro" id="IPR002213">
    <property type="entry name" value="UDP_glucos_trans"/>
</dbReference>
<accession>A0A2G5F4Z1</accession>
<dbReference type="PANTHER" id="PTHR48045">
    <property type="entry name" value="UDP-GLYCOSYLTRANSFERASE 72B1"/>
    <property type="match status" value="1"/>
</dbReference>
<keyword evidence="3" id="KW-1185">Reference proteome</keyword>
<evidence type="ECO:0000256" key="1">
    <source>
        <dbReference type="ARBA" id="ARBA00022679"/>
    </source>
</evidence>
<dbReference type="InParanoid" id="A0A2G5F4Z1"/>
<dbReference type="PANTHER" id="PTHR48045:SF21">
    <property type="entry name" value="UDP-GLYCOSYLTRANSFERASE 83A1"/>
    <property type="match status" value="1"/>
</dbReference>
<evidence type="ECO:0000313" key="2">
    <source>
        <dbReference type="EMBL" id="PIA63029.1"/>
    </source>
</evidence>
<name>A0A2G5F4Z1_AQUCA</name>
<evidence type="ECO:0008006" key="4">
    <source>
        <dbReference type="Google" id="ProtNLM"/>
    </source>
</evidence>
<protein>
    <recommendedName>
        <fullName evidence="4">UDP-glycosyltransferases domain-containing protein</fullName>
    </recommendedName>
</protein>
<organism evidence="2 3">
    <name type="scientific">Aquilegia coerulea</name>
    <name type="common">Rocky mountain columbine</name>
    <dbReference type="NCBI Taxonomy" id="218851"/>
    <lineage>
        <taxon>Eukaryota</taxon>
        <taxon>Viridiplantae</taxon>
        <taxon>Streptophyta</taxon>
        <taxon>Embryophyta</taxon>
        <taxon>Tracheophyta</taxon>
        <taxon>Spermatophyta</taxon>
        <taxon>Magnoliopsida</taxon>
        <taxon>Ranunculales</taxon>
        <taxon>Ranunculaceae</taxon>
        <taxon>Thalictroideae</taxon>
        <taxon>Aquilegia</taxon>
    </lineage>
</organism>
<dbReference type="Proteomes" id="UP000230069">
    <property type="component" value="Unassembled WGS sequence"/>
</dbReference>
<gene>
    <name evidence="2" type="ORF">AQUCO_00200805v1</name>
</gene>
<evidence type="ECO:0000313" key="3">
    <source>
        <dbReference type="Proteomes" id="UP000230069"/>
    </source>
</evidence>
<proteinExistence type="predicted"/>
<dbReference type="GO" id="GO:0008194">
    <property type="term" value="F:UDP-glycosyltransferase activity"/>
    <property type="evidence" value="ECO:0007669"/>
    <property type="project" value="InterPro"/>
</dbReference>
<dbReference type="AlphaFoldDB" id="A0A2G5F4Z1"/>
<sequence>MFPPVQVHSILFLVNCLRLQPNGIILAGTLVKDQTIQLSPRMPLMRTNHFVWKCIGDLKTQKVAFDATIVYNEAVKSVNWHLCNTSYELEPASFDLVPNVLPIGPLLASSGPRQSLGRFWPEDSSCLNWLNQQAARSVIYVAFGSLTVFDRIQFQELAMGLELSNQPFLWVVRPDMTKESSDVYPDGFQTRVAAQGQMVAWAPQQKVLSHPSVACFISHCGWNSTMESLSNGVPFLCWPFFADQFQNQSLICDVWMVGLGLNKNENGIVPRQEIKEKVNELLANDGIRTRVTELKETIKKSVGQGGNSTKNLDKFVKAMQI</sequence>